<dbReference type="Proteomes" id="UP000632322">
    <property type="component" value="Unassembled WGS sequence"/>
</dbReference>
<evidence type="ECO:0000256" key="1">
    <source>
        <dbReference type="ARBA" id="ARBA00006484"/>
    </source>
</evidence>
<dbReference type="EMBL" id="BMJG01000004">
    <property type="protein sequence ID" value="GGC34354.1"/>
    <property type="molecule type" value="Genomic_DNA"/>
</dbReference>
<dbReference type="RefSeq" id="WP_229664024.1">
    <property type="nucleotide sequence ID" value="NZ_BMJG01000004.1"/>
</dbReference>
<comment type="caution">
    <text evidence="2">The sequence shown here is derived from an EMBL/GenBank/DDBJ whole genome shotgun (WGS) entry which is preliminary data.</text>
</comment>
<reference evidence="3" key="1">
    <citation type="journal article" date="2019" name="Int. J. Syst. Evol. Microbiol.">
        <title>The Global Catalogue of Microorganisms (GCM) 10K type strain sequencing project: providing services to taxonomists for standard genome sequencing and annotation.</title>
        <authorList>
            <consortium name="The Broad Institute Genomics Platform"/>
            <consortium name="The Broad Institute Genome Sequencing Center for Infectious Disease"/>
            <person name="Wu L."/>
            <person name="Ma J."/>
        </authorList>
    </citation>
    <scope>NUCLEOTIDE SEQUENCE [LARGE SCALE GENOMIC DNA]</scope>
    <source>
        <strain evidence="3">CGMCC 1.15472</strain>
    </source>
</reference>
<dbReference type="PRINTS" id="PR00081">
    <property type="entry name" value="GDHRDH"/>
</dbReference>
<dbReference type="PRINTS" id="PR00080">
    <property type="entry name" value="SDRFAMILY"/>
</dbReference>
<name>A0ABQ1M6X4_9MICO</name>
<dbReference type="InterPro" id="IPR036291">
    <property type="entry name" value="NAD(P)-bd_dom_sf"/>
</dbReference>
<dbReference type="PANTHER" id="PTHR42760:SF40">
    <property type="entry name" value="3-OXOACYL-[ACYL-CARRIER-PROTEIN] REDUCTASE, CHLOROPLASTIC"/>
    <property type="match status" value="1"/>
</dbReference>
<keyword evidence="3" id="KW-1185">Reference proteome</keyword>
<dbReference type="Pfam" id="PF13561">
    <property type="entry name" value="adh_short_C2"/>
    <property type="match status" value="1"/>
</dbReference>
<proteinExistence type="inferred from homology"/>
<gene>
    <name evidence="2" type="ORF">GCM10010974_15990</name>
</gene>
<comment type="similarity">
    <text evidence="1">Belongs to the short-chain dehydrogenases/reductases (SDR) family.</text>
</comment>
<dbReference type="PROSITE" id="PS00061">
    <property type="entry name" value="ADH_SHORT"/>
    <property type="match status" value="1"/>
</dbReference>
<dbReference type="InterPro" id="IPR002347">
    <property type="entry name" value="SDR_fam"/>
</dbReference>
<dbReference type="Gene3D" id="3.40.50.720">
    <property type="entry name" value="NAD(P)-binding Rossmann-like Domain"/>
    <property type="match status" value="1"/>
</dbReference>
<dbReference type="InterPro" id="IPR020904">
    <property type="entry name" value="Sc_DH/Rdtase_CS"/>
</dbReference>
<dbReference type="SUPFAM" id="SSF51735">
    <property type="entry name" value="NAD(P)-binding Rossmann-fold domains"/>
    <property type="match status" value="1"/>
</dbReference>
<accession>A0ABQ1M6X4</accession>
<evidence type="ECO:0000313" key="2">
    <source>
        <dbReference type="EMBL" id="GGC34354.1"/>
    </source>
</evidence>
<organism evidence="2 3">
    <name type="scientific">Brevibacterium sediminis</name>
    <dbReference type="NCBI Taxonomy" id="1857024"/>
    <lineage>
        <taxon>Bacteria</taxon>
        <taxon>Bacillati</taxon>
        <taxon>Actinomycetota</taxon>
        <taxon>Actinomycetes</taxon>
        <taxon>Micrococcales</taxon>
        <taxon>Brevibacteriaceae</taxon>
        <taxon>Brevibacterium</taxon>
    </lineage>
</organism>
<protein>
    <submittedName>
        <fullName evidence="2">3-oxoacyl-ACP reductase</fullName>
    </submittedName>
</protein>
<sequence>MSTTVTAETELSTAHAPVVRTAIITGAASRSGIGLETARHYASAGWGVVVLDLIQEASESVAEEISQKFGTPAFGHRIDVSDEDSVAAAASAVAAEVAAGRLPEVGAVANIAGITSPLDFLDTDLALWNKVLTINATGTYLVTKAFLPRMIESGWGRVVNMSSVSAQRGGGVFGKVPYSAAKAAILGFTKALAREIGETGVTVNAVAPGAVDTQIRVGSTPAQEDAIAASVPVGRVATRAEVASAIVWLSSEESAYLTGITLDINGGSHMH</sequence>
<dbReference type="PANTHER" id="PTHR42760">
    <property type="entry name" value="SHORT-CHAIN DEHYDROGENASES/REDUCTASES FAMILY MEMBER"/>
    <property type="match status" value="1"/>
</dbReference>
<evidence type="ECO:0000313" key="3">
    <source>
        <dbReference type="Proteomes" id="UP000632322"/>
    </source>
</evidence>